<name>A0A1G7URM9_9FIRM</name>
<dbReference type="STRING" id="1121419.SAMN05443529_103223"/>
<gene>
    <name evidence="5" type="ORF">SAMN05443529_103223</name>
</gene>
<dbReference type="GO" id="GO:0030246">
    <property type="term" value="F:carbohydrate binding"/>
    <property type="evidence" value="ECO:0007669"/>
    <property type="project" value="TreeGrafter"/>
</dbReference>
<dbReference type="AlphaFoldDB" id="A0A1G7URM9"/>
<keyword evidence="6" id="KW-1185">Reference proteome</keyword>
<dbReference type="InterPro" id="IPR028082">
    <property type="entry name" value="Peripla_BP_I"/>
</dbReference>
<dbReference type="RefSeq" id="WP_092330449.1">
    <property type="nucleotide sequence ID" value="NZ_FNCP01000003.1"/>
</dbReference>
<dbReference type="PROSITE" id="PS51257">
    <property type="entry name" value="PROKAR_LIPOPROTEIN"/>
    <property type="match status" value="1"/>
</dbReference>
<dbReference type="Proteomes" id="UP000198656">
    <property type="component" value="Unassembled WGS sequence"/>
</dbReference>
<feature type="compositionally biased region" description="Basic and acidic residues" evidence="3">
    <location>
        <begin position="333"/>
        <end position="371"/>
    </location>
</feature>
<feature type="domain" description="Periplasmic binding protein" evidence="4">
    <location>
        <begin position="103"/>
        <end position="287"/>
    </location>
</feature>
<dbReference type="InterPro" id="IPR050555">
    <property type="entry name" value="Bact_Solute-Bind_Prot2"/>
</dbReference>
<dbReference type="InterPro" id="IPR025997">
    <property type="entry name" value="SBP_2_dom"/>
</dbReference>
<accession>A0A1G7URM9</accession>
<feature type="region of interest" description="Disordered" evidence="3">
    <location>
        <begin position="331"/>
        <end position="448"/>
    </location>
</feature>
<dbReference type="GO" id="GO:0030288">
    <property type="term" value="C:outer membrane-bounded periplasmic space"/>
    <property type="evidence" value="ECO:0007669"/>
    <property type="project" value="TreeGrafter"/>
</dbReference>
<feature type="compositionally biased region" description="Basic and acidic residues" evidence="3">
    <location>
        <begin position="432"/>
        <end position="448"/>
    </location>
</feature>
<evidence type="ECO:0000313" key="6">
    <source>
        <dbReference type="Proteomes" id="UP000198656"/>
    </source>
</evidence>
<comment type="subcellular location">
    <subcellularLocation>
        <location evidence="1">Cell envelope</location>
    </subcellularLocation>
</comment>
<dbReference type="SUPFAM" id="SSF53822">
    <property type="entry name" value="Periplasmic binding protein-like I"/>
    <property type="match status" value="1"/>
</dbReference>
<proteinExistence type="inferred from homology"/>
<dbReference type="PANTHER" id="PTHR30036:SF7">
    <property type="entry name" value="ABC TRANSPORTER PERIPLASMIC-BINDING PROTEIN YPHF"/>
    <property type="match status" value="1"/>
</dbReference>
<dbReference type="EMBL" id="FNCP01000003">
    <property type="protein sequence ID" value="SDG49998.1"/>
    <property type="molecule type" value="Genomic_DNA"/>
</dbReference>
<evidence type="ECO:0000256" key="3">
    <source>
        <dbReference type="SAM" id="MobiDB-lite"/>
    </source>
</evidence>
<dbReference type="OrthoDB" id="9769193at2"/>
<protein>
    <submittedName>
        <fullName evidence="5">D-xylose transport system substrate-binding protein</fullName>
    </submittedName>
</protein>
<dbReference type="PANTHER" id="PTHR30036">
    <property type="entry name" value="D-XYLOSE-BINDING PERIPLASMIC PROTEIN"/>
    <property type="match status" value="1"/>
</dbReference>
<evidence type="ECO:0000313" key="5">
    <source>
        <dbReference type="EMBL" id="SDG49998.1"/>
    </source>
</evidence>
<evidence type="ECO:0000256" key="2">
    <source>
        <dbReference type="ARBA" id="ARBA00007639"/>
    </source>
</evidence>
<feature type="compositionally biased region" description="Basic and acidic residues" evidence="3">
    <location>
        <begin position="387"/>
        <end position="401"/>
    </location>
</feature>
<reference evidence="6" key="1">
    <citation type="submission" date="2016-10" db="EMBL/GenBank/DDBJ databases">
        <authorList>
            <person name="Varghese N."/>
            <person name="Submissions S."/>
        </authorList>
    </citation>
    <scope>NUCLEOTIDE SEQUENCE [LARGE SCALE GENOMIC DNA]</scope>
    <source>
        <strain evidence="6">DSM 8344</strain>
    </source>
</reference>
<sequence>MFKRLRFLIILIPLCLSLTITGCSLQDLLGKNKNKTSSKAAEDETIIAVSLNENDPNKLLITKGIDDLAKKEDVTVKYIKSGSEAESVLEDAKILIYQGGDESTLQKSQAQEIPILALTQLPSGVKPEGIIIPDQEKVGELMAQTLVGKVTEGQVVILQGDPNESGSQELLSGNKAILSKYPKISLHTISSPKGSESVARTSLVEFLQKNPDNVQAILAHNESLAAQVSEVLKQNQLDKKISLIGGQANVPSLDRMAKGSQTGDVDTSPYLQGANAYQWAQKIINKEPLEIEDSLTSEQGEIPAKIVAVKAVTPANLAVIQKSYAKTLQSAEQEQKKKDESSKQESKETGGEEKKGQEAKGQEQGDAKKENGQSGDKQSGVPPGVDKVTERVKTETTRDYLDANGKVMGTEKTVNEQTKTVPPEMLKQQAEQAKEDSKGQEEEGKDKK</sequence>
<evidence type="ECO:0000259" key="4">
    <source>
        <dbReference type="Pfam" id="PF13407"/>
    </source>
</evidence>
<comment type="similarity">
    <text evidence="2">Belongs to the bacterial solute-binding protein 2 family.</text>
</comment>
<dbReference type="Pfam" id="PF13407">
    <property type="entry name" value="Peripla_BP_4"/>
    <property type="match status" value="1"/>
</dbReference>
<organism evidence="5 6">
    <name type="scientific">Desulfosporosinus hippei DSM 8344</name>
    <dbReference type="NCBI Taxonomy" id="1121419"/>
    <lineage>
        <taxon>Bacteria</taxon>
        <taxon>Bacillati</taxon>
        <taxon>Bacillota</taxon>
        <taxon>Clostridia</taxon>
        <taxon>Eubacteriales</taxon>
        <taxon>Desulfitobacteriaceae</taxon>
        <taxon>Desulfosporosinus</taxon>
    </lineage>
</organism>
<dbReference type="Gene3D" id="3.40.50.2300">
    <property type="match status" value="2"/>
</dbReference>
<evidence type="ECO:0000256" key="1">
    <source>
        <dbReference type="ARBA" id="ARBA00004196"/>
    </source>
</evidence>